<dbReference type="PaxDb" id="1123384-AJ81_05895"/>
<proteinExistence type="inferred from homology"/>
<dbReference type="InterPro" id="IPR042187">
    <property type="entry name" value="Flagellin_C_sub2"/>
</dbReference>
<dbReference type="PRINTS" id="PR00207">
    <property type="entry name" value="FLAGELLIN"/>
</dbReference>
<dbReference type="InterPro" id="IPR001492">
    <property type="entry name" value="Flagellin"/>
</dbReference>
<dbReference type="Pfam" id="PF00669">
    <property type="entry name" value="Flagellin_N"/>
    <property type="match status" value="1"/>
</dbReference>
<feature type="domain" description="Flagellin C-terminal" evidence="5">
    <location>
        <begin position="181"/>
        <end position="266"/>
    </location>
</feature>
<evidence type="ECO:0000256" key="3">
    <source>
        <dbReference type="RuleBase" id="RU362073"/>
    </source>
</evidence>
<feature type="domain" description="Flagellin N-terminal" evidence="4">
    <location>
        <begin position="39"/>
        <end position="137"/>
    </location>
</feature>
<keyword evidence="7" id="KW-1185">Reference proteome</keyword>
<dbReference type="PATRIC" id="fig|1123384.7.peg.1181"/>
<dbReference type="GO" id="GO:0005576">
    <property type="term" value="C:extracellular region"/>
    <property type="evidence" value="ECO:0007669"/>
    <property type="project" value="UniProtKB-SubCell"/>
</dbReference>
<dbReference type="OrthoDB" id="9781172at2"/>
<keyword evidence="3" id="KW-0964">Secreted</keyword>
<keyword evidence="6" id="KW-0966">Cell projection</keyword>
<evidence type="ECO:0000313" key="6">
    <source>
        <dbReference type="EMBL" id="AJC73803.1"/>
    </source>
</evidence>
<organism evidence="6 7">
    <name type="scientific">Pseudothermotoga hypogea DSM 11164 = NBRC 106472</name>
    <dbReference type="NCBI Taxonomy" id="1123384"/>
    <lineage>
        <taxon>Bacteria</taxon>
        <taxon>Thermotogati</taxon>
        <taxon>Thermotogota</taxon>
        <taxon>Thermotogae</taxon>
        <taxon>Thermotogales</taxon>
        <taxon>Thermotogaceae</taxon>
        <taxon>Pseudothermotoga</taxon>
    </lineage>
</organism>
<dbReference type="PANTHER" id="PTHR42792">
    <property type="entry name" value="FLAGELLIN"/>
    <property type="match status" value="1"/>
</dbReference>
<dbReference type="EMBL" id="CP007141">
    <property type="protein sequence ID" value="AJC73803.1"/>
    <property type="molecule type" value="Genomic_DNA"/>
</dbReference>
<dbReference type="SUPFAM" id="SSF64518">
    <property type="entry name" value="Phase 1 flagellin"/>
    <property type="match status" value="1"/>
</dbReference>
<dbReference type="KEGG" id="phy:AJ81_05895"/>
<dbReference type="InterPro" id="IPR001029">
    <property type="entry name" value="Flagellin_N"/>
</dbReference>
<dbReference type="PANTHER" id="PTHR42792:SF2">
    <property type="entry name" value="FLAGELLIN"/>
    <property type="match status" value="1"/>
</dbReference>
<dbReference type="GO" id="GO:0009288">
    <property type="term" value="C:bacterial-type flagellum"/>
    <property type="evidence" value="ECO:0007669"/>
    <property type="project" value="UniProtKB-SubCell"/>
</dbReference>
<dbReference type="AlphaFoldDB" id="A0A0X1KRC4"/>
<comment type="subcellular location">
    <subcellularLocation>
        <location evidence="3">Secreted</location>
    </subcellularLocation>
    <subcellularLocation>
        <location evidence="3">Bacterial flagellum</location>
    </subcellularLocation>
</comment>
<dbReference type="Gene3D" id="6.10.10.10">
    <property type="entry name" value="Flagellar export chaperone, C-terminal domain"/>
    <property type="match status" value="1"/>
</dbReference>
<comment type="similarity">
    <text evidence="1 3">Belongs to the bacterial flagellin family.</text>
</comment>
<evidence type="ECO:0000313" key="7">
    <source>
        <dbReference type="Proteomes" id="UP000077469"/>
    </source>
</evidence>
<dbReference type="InterPro" id="IPR046358">
    <property type="entry name" value="Flagellin_C"/>
</dbReference>
<dbReference type="RefSeq" id="WP_031505493.1">
    <property type="nucleotide sequence ID" value="NC_022795.1"/>
</dbReference>
<dbReference type="STRING" id="1123384.AJ81_05895"/>
<accession>A0A0X1KRC4</accession>
<evidence type="ECO:0000256" key="1">
    <source>
        <dbReference type="ARBA" id="ARBA00005709"/>
    </source>
</evidence>
<dbReference type="Pfam" id="PF00700">
    <property type="entry name" value="Flagellin_C"/>
    <property type="match status" value="1"/>
</dbReference>
<keyword evidence="2 3" id="KW-0975">Bacterial flagellum</keyword>
<keyword evidence="6" id="KW-0969">Cilium</keyword>
<gene>
    <name evidence="6" type="ORF">AJ81_05895</name>
</gene>
<evidence type="ECO:0000256" key="2">
    <source>
        <dbReference type="ARBA" id="ARBA00023143"/>
    </source>
</evidence>
<dbReference type="GO" id="GO:0005198">
    <property type="term" value="F:structural molecule activity"/>
    <property type="evidence" value="ECO:0007669"/>
    <property type="project" value="UniProtKB-UniRule"/>
</dbReference>
<dbReference type="Gene3D" id="1.20.1330.10">
    <property type="entry name" value="f41 fragment of flagellin, N-terminal domain"/>
    <property type="match status" value="2"/>
</dbReference>
<protein>
    <recommendedName>
        <fullName evidence="3">Flagellin</fullName>
    </recommendedName>
</protein>
<keyword evidence="6" id="KW-0282">Flagellum</keyword>
<comment type="function">
    <text evidence="3">Flagellin is the subunit protein which polymerizes to form the filaments of bacterial flagella.</text>
</comment>
<evidence type="ECO:0000259" key="4">
    <source>
        <dbReference type="Pfam" id="PF00669"/>
    </source>
</evidence>
<name>A0A0X1KRC4_9THEM</name>
<dbReference type="Proteomes" id="UP000077469">
    <property type="component" value="Chromosome"/>
</dbReference>
<sequence>MRINEVSGMWAIRQLQLLSGQQSGLIGQLSRATIPFNQDVSSSAIAERLKAQISGYQRAMYESHNAIGMLSTAEAGLGSIHSALNRLRELAVQASNSTLSDSERSALQEEYSQLLQQINATSQNVSYNNIRVLAGEVTNFSVQTGPNEGQRMTITLPAVDSERLGLSNTNVTNIENAQRALEAIDRATESVSRTRSYIGATTNRLLSAINEMSGTMINLTSSVSRLTDTDFARSTMELFRTQLLQQSSLINLIHSNVSRQSVLRLLR</sequence>
<evidence type="ECO:0000259" key="5">
    <source>
        <dbReference type="Pfam" id="PF00700"/>
    </source>
</evidence>
<reference evidence="6 7" key="1">
    <citation type="submission" date="2014-01" db="EMBL/GenBank/DDBJ databases">
        <title>Genome sequencing of Thermotog hypogea.</title>
        <authorList>
            <person name="Zhang X."/>
            <person name="Alvare G."/>
            <person name="Fristensky B."/>
            <person name="Chen L."/>
            <person name="Suen T."/>
            <person name="Chen Q."/>
            <person name="Ma K."/>
        </authorList>
    </citation>
    <scope>NUCLEOTIDE SEQUENCE [LARGE SCALE GENOMIC DNA]</scope>
    <source>
        <strain evidence="6 7">DSM 11164</strain>
    </source>
</reference>